<feature type="transmembrane region" description="Helical" evidence="1">
    <location>
        <begin position="7"/>
        <end position="31"/>
    </location>
</feature>
<dbReference type="Pfam" id="PF07596">
    <property type="entry name" value="SBP_bac_10"/>
    <property type="match status" value="1"/>
</dbReference>
<evidence type="ECO:0000259" key="2">
    <source>
        <dbReference type="Pfam" id="PF07596"/>
    </source>
</evidence>
<dbReference type="Pfam" id="PF07963">
    <property type="entry name" value="N_methyl"/>
    <property type="match status" value="1"/>
</dbReference>
<gene>
    <name evidence="3" type="primary">xcpT_2</name>
    <name evidence="3" type="ORF">CA13_12520</name>
</gene>
<dbReference type="NCBIfam" id="TIGR04294">
    <property type="entry name" value="pre_pil_HX9DG"/>
    <property type="match status" value="1"/>
</dbReference>
<organism evidence="3 4">
    <name type="scientific">Novipirellula herctigrandis</name>
    <dbReference type="NCBI Taxonomy" id="2527986"/>
    <lineage>
        <taxon>Bacteria</taxon>
        <taxon>Pseudomonadati</taxon>
        <taxon>Planctomycetota</taxon>
        <taxon>Planctomycetia</taxon>
        <taxon>Pirellulales</taxon>
        <taxon>Pirellulaceae</taxon>
        <taxon>Novipirellula</taxon>
    </lineage>
</organism>
<evidence type="ECO:0000256" key="1">
    <source>
        <dbReference type="SAM" id="Phobius"/>
    </source>
</evidence>
<dbReference type="Proteomes" id="UP000315010">
    <property type="component" value="Unassembled WGS sequence"/>
</dbReference>
<dbReference type="SUPFAM" id="SSF54523">
    <property type="entry name" value="Pili subunits"/>
    <property type="match status" value="1"/>
</dbReference>
<dbReference type="InterPro" id="IPR012902">
    <property type="entry name" value="N_methyl_site"/>
</dbReference>
<dbReference type="NCBIfam" id="TIGR02532">
    <property type="entry name" value="IV_pilin_GFxxxE"/>
    <property type="match status" value="1"/>
</dbReference>
<reference evidence="3 4" key="1">
    <citation type="submission" date="2019-02" db="EMBL/GenBank/DDBJ databases">
        <title>Deep-cultivation of Planctomycetes and their phenomic and genomic characterization uncovers novel biology.</title>
        <authorList>
            <person name="Wiegand S."/>
            <person name="Jogler M."/>
            <person name="Boedeker C."/>
            <person name="Pinto D."/>
            <person name="Vollmers J."/>
            <person name="Rivas-Marin E."/>
            <person name="Kohn T."/>
            <person name="Peeters S.H."/>
            <person name="Heuer A."/>
            <person name="Rast P."/>
            <person name="Oberbeckmann S."/>
            <person name="Bunk B."/>
            <person name="Jeske O."/>
            <person name="Meyerdierks A."/>
            <person name="Storesund J.E."/>
            <person name="Kallscheuer N."/>
            <person name="Luecker S."/>
            <person name="Lage O.M."/>
            <person name="Pohl T."/>
            <person name="Merkel B.J."/>
            <person name="Hornburger P."/>
            <person name="Mueller R.-W."/>
            <person name="Bruemmer F."/>
            <person name="Labrenz M."/>
            <person name="Spormann A.M."/>
            <person name="Op Den Camp H."/>
            <person name="Overmann J."/>
            <person name="Amann R."/>
            <person name="Jetten M.S.M."/>
            <person name="Mascher T."/>
            <person name="Medema M.H."/>
            <person name="Devos D.P."/>
            <person name="Kaster A.-K."/>
            <person name="Ovreas L."/>
            <person name="Rohde M."/>
            <person name="Galperin M.Y."/>
            <person name="Jogler C."/>
        </authorList>
    </citation>
    <scope>NUCLEOTIDE SEQUENCE [LARGE SCALE GENOMIC DNA]</scope>
    <source>
        <strain evidence="3 4">CA13</strain>
    </source>
</reference>
<dbReference type="InterPro" id="IPR011453">
    <property type="entry name" value="DUF1559"/>
</dbReference>
<dbReference type="Gene3D" id="3.30.700.10">
    <property type="entry name" value="Glycoprotein, Type 4 Pilin"/>
    <property type="match status" value="1"/>
</dbReference>
<evidence type="ECO:0000313" key="3">
    <source>
        <dbReference type="EMBL" id="TWT79845.1"/>
    </source>
</evidence>
<sequence length="403" mass="43167">MKRERNGFTLVELLVVITIIGILVGLLLPAITAARETARKTQCANNVRNIALATIQHENNKGQLPGYVQKFGVHSSGIDPSDPSNTSIDPHVKLGTWGVALLSWLDAQPTYEHWTEDRYPIKASSGSDLGATDGVAGLNFHTLAAPNLAIFQCPSNPNTDAENGRNSYIANNGLCHIAFDDSGSAIPATAINLANSQDRANGAFNSKYNVTSIDGKGNGVHASEGPKVRLDDFKDGQGNTMLFSENVQALPWHRAGLITADSLDVATATDKDVVYSVETARYVHGMVWHYEDIQSGDATMASFWNASVGVGPAAVTTFHRINGGGSTVSDEIYNKSITDALTGRQLARPSSAHTDGVNIGMADGATKFLTESVDYRIYQALLTPRGKSSLVPWPEYILDPEAL</sequence>
<proteinExistence type="predicted"/>
<comment type="caution">
    <text evidence="3">The sequence shown here is derived from an EMBL/GenBank/DDBJ whole genome shotgun (WGS) entry which is preliminary data.</text>
</comment>
<keyword evidence="4" id="KW-1185">Reference proteome</keyword>
<feature type="domain" description="DUF1559" evidence="2">
    <location>
        <begin position="33"/>
        <end position="374"/>
    </location>
</feature>
<dbReference type="AlphaFoldDB" id="A0A5C5YXS5"/>
<keyword evidence="1" id="KW-0812">Transmembrane</keyword>
<dbReference type="PANTHER" id="PTHR30093:SF2">
    <property type="entry name" value="TYPE II SECRETION SYSTEM PROTEIN H"/>
    <property type="match status" value="1"/>
</dbReference>
<evidence type="ECO:0000313" key="4">
    <source>
        <dbReference type="Proteomes" id="UP000315010"/>
    </source>
</evidence>
<dbReference type="RefSeq" id="WP_419193976.1">
    <property type="nucleotide sequence ID" value="NZ_SJPJ01000001.1"/>
</dbReference>
<name>A0A5C5YXS5_9BACT</name>
<accession>A0A5C5YXS5</accession>
<dbReference type="EMBL" id="SJPJ01000001">
    <property type="protein sequence ID" value="TWT79845.1"/>
    <property type="molecule type" value="Genomic_DNA"/>
</dbReference>
<dbReference type="InterPro" id="IPR045584">
    <property type="entry name" value="Pilin-like"/>
</dbReference>
<dbReference type="InterPro" id="IPR027558">
    <property type="entry name" value="Pre_pil_HX9DG_C"/>
</dbReference>
<keyword evidence="1" id="KW-1133">Transmembrane helix</keyword>
<protein>
    <submittedName>
        <fullName evidence="3">Type II secretion system protein G</fullName>
    </submittedName>
</protein>
<dbReference type="PANTHER" id="PTHR30093">
    <property type="entry name" value="GENERAL SECRETION PATHWAY PROTEIN G"/>
    <property type="match status" value="1"/>
</dbReference>
<keyword evidence="1" id="KW-0472">Membrane</keyword>